<keyword evidence="3" id="KW-1185">Reference proteome</keyword>
<accession>A0A918MP26</accession>
<evidence type="ECO:0000259" key="1">
    <source>
        <dbReference type="Pfam" id="PF25989"/>
    </source>
</evidence>
<dbReference type="PANTHER" id="PTHR30469">
    <property type="entry name" value="MULTIDRUG RESISTANCE PROTEIN MDTA"/>
    <property type="match status" value="1"/>
</dbReference>
<evidence type="ECO:0000313" key="3">
    <source>
        <dbReference type="Proteomes" id="UP000628984"/>
    </source>
</evidence>
<dbReference type="Proteomes" id="UP000628984">
    <property type="component" value="Unassembled WGS sequence"/>
</dbReference>
<dbReference type="GO" id="GO:1990281">
    <property type="term" value="C:efflux pump complex"/>
    <property type="evidence" value="ECO:0007669"/>
    <property type="project" value="TreeGrafter"/>
</dbReference>
<organism evidence="2 3">
    <name type="scientific">Gemmobacter lanyuensis</name>
    <dbReference type="NCBI Taxonomy" id="1054497"/>
    <lineage>
        <taxon>Bacteria</taxon>
        <taxon>Pseudomonadati</taxon>
        <taxon>Pseudomonadota</taxon>
        <taxon>Alphaproteobacteria</taxon>
        <taxon>Rhodobacterales</taxon>
        <taxon>Paracoccaceae</taxon>
        <taxon>Gemmobacter</taxon>
    </lineage>
</organism>
<evidence type="ECO:0000313" key="2">
    <source>
        <dbReference type="EMBL" id="GGW41632.1"/>
    </source>
</evidence>
<comment type="caution">
    <text evidence="2">The sequence shown here is derived from an EMBL/GenBank/DDBJ whole genome shotgun (WGS) entry which is preliminary data.</text>
</comment>
<dbReference type="InterPro" id="IPR058637">
    <property type="entry name" value="YknX-like_C"/>
</dbReference>
<dbReference type="PANTHER" id="PTHR30469:SF15">
    <property type="entry name" value="HLYD FAMILY OF SECRETION PROTEINS"/>
    <property type="match status" value="1"/>
</dbReference>
<dbReference type="Gene3D" id="1.10.287.470">
    <property type="entry name" value="Helix hairpin bin"/>
    <property type="match status" value="1"/>
</dbReference>
<dbReference type="Gene3D" id="2.40.50.100">
    <property type="match status" value="1"/>
</dbReference>
<protein>
    <submittedName>
        <fullName evidence="2">Membrane protein</fullName>
    </submittedName>
</protein>
<dbReference type="Gene3D" id="2.40.420.20">
    <property type="match status" value="1"/>
</dbReference>
<name>A0A918MP26_9RHOB</name>
<gene>
    <name evidence="2" type="ORF">GCM10011452_32520</name>
</gene>
<dbReference type="GO" id="GO:0015562">
    <property type="term" value="F:efflux transmembrane transporter activity"/>
    <property type="evidence" value="ECO:0007669"/>
    <property type="project" value="TreeGrafter"/>
</dbReference>
<reference evidence="2" key="1">
    <citation type="journal article" date="2014" name="Int. J. Syst. Evol. Microbiol.">
        <title>Complete genome sequence of Corynebacterium casei LMG S-19264T (=DSM 44701T), isolated from a smear-ripened cheese.</title>
        <authorList>
            <consortium name="US DOE Joint Genome Institute (JGI-PGF)"/>
            <person name="Walter F."/>
            <person name="Albersmeier A."/>
            <person name="Kalinowski J."/>
            <person name="Ruckert C."/>
        </authorList>
    </citation>
    <scope>NUCLEOTIDE SEQUENCE</scope>
    <source>
        <strain evidence="2">KCTC 23714</strain>
    </source>
</reference>
<proteinExistence type="predicted"/>
<feature type="domain" description="YknX-like C-terminal permuted SH3-like" evidence="1">
    <location>
        <begin position="322"/>
        <end position="389"/>
    </location>
</feature>
<dbReference type="Pfam" id="PF25989">
    <property type="entry name" value="YknX_C"/>
    <property type="match status" value="1"/>
</dbReference>
<sequence length="394" mass="41607">MRRAILVILALATLGLAMWALMPRAVEVEVATVAARTINVTIAGEGKSEIREVFTVSAPIAGRMQRISLHAGDAVMAEDTVALLGPVAPALLDARSRAVAEAGLAAAAAAVELAKAQLAQAEAALAFRMTEADRSIALFDRGAIPRHQLDFVLLERDTAAAMVDSARATAAMRERERDSAAAVLDPFGIGGEQTCCVPVTAPVSGRVLQVLTEDDQIVEPGTPILVIGDPGDLVLRVDLLSRDAVRVRPGAAARITGWGGPDLAAEVEQVEPTAVTRTSALGIDEQRVEVLLRLTGDRKDWQALAHGYRVVAQISVLTVQDALAIPIGALFRDGADWATFVVRGNRAEIQPIVLGERDDIHAQVLGGLHPGDQVILHPSDRVLNGTHVTATDDL</sequence>
<dbReference type="AlphaFoldDB" id="A0A918MP26"/>
<reference evidence="2" key="2">
    <citation type="submission" date="2020-09" db="EMBL/GenBank/DDBJ databases">
        <authorList>
            <person name="Sun Q."/>
            <person name="Kim S."/>
        </authorList>
    </citation>
    <scope>NUCLEOTIDE SEQUENCE</scope>
    <source>
        <strain evidence="2">KCTC 23714</strain>
    </source>
</reference>
<dbReference type="RefSeq" id="WP_189634933.1">
    <property type="nucleotide sequence ID" value="NZ_BMYQ01000013.1"/>
</dbReference>
<dbReference type="EMBL" id="BMYQ01000013">
    <property type="protein sequence ID" value="GGW41632.1"/>
    <property type="molecule type" value="Genomic_DNA"/>
</dbReference>